<dbReference type="OrthoDB" id="6159439at2759"/>
<keyword evidence="4 9" id="KW-0238">DNA-binding</keyword>
<dbReference type="InterPro" id="IPR009057">
    <property type="entry name" value="Homeodomain-like_sf"/>
</dbReference>
<evidence type="ECO:0000256" key="4">
    <source>
        <dbReference type="ARBA" id="ARBA00023125"/>
    </source>
</evidence>
<feature type="DNA-binding region" description="Homeobox" evidence="9">
    <location>
        <begin position="200"/>
        <end position="259"/>
    </location>
</feature>
<sequence length="337" mass="35846">YSCSRQAPGRRFSAATARARPAGWCGRRGVGGAETGRSRAAARAAPALMAALPLGCESRRRVSPGAEPPRACLAFAIDRILQRKSRGGADSAGSPRLRRDPGRARCSRRDPEEQEQEEGPLEQRPSKRRRNPGKETCPMAAAGAAGPGLRPGAEPGGGAGSPLPEELPRRPDLPHRGGGAAAAHGGCSKKRSQLPAGASTKKTRTIFSKSQVFQLEAAFDRKRYLSSAERAGLASALQLSETQVKIWFQNRRNKLKRQMSADLEGPAPGQAEPPGEVLPQGAAAAASLAFPTVYKDSTFLRRCLLPLSFPLLYPGSTVPYLCFPNPGKYFSLVDGDV</sequence>
<dbReference type="PANTHER" id="PTHR46110">
    <property type="entry name" value="HOMEOBOX PROTEIN HMX"/>
    <property type="match status" value="1"/>
</dbReference>
<dbReference type="EMBL" id="JAHGAV010000039">
    <property type="protein sequence ID" value="KAG6935865.1"/>
    <property type="molecule type" value="Genomic_DNA"/>
</dbReference>
<feature type="region of interest" description="Disordered" evidence="11">
    <location>
        <begin position="84"/>
        <end position="202"/>
    </location>
</feature>
<dbReference type="SMART" id="SM00389">
    <property type="entry name" value="HOX"/>
    <property type="match status" value="1"/>
</dbReference>
<feature type="compositionally biased region" description="Low complexity" evidence="11">
    <location>
        <begin position="138"/>
        <end position="153"/>
    </location>
</feature>
<evidence type="ECO:0000313" key="13">
    <source>
        <dbReference type="EMBL" id="KAG6935865.1"/>
    </source>
</evidence>
<dbReference type="GO" id="GO:0005634">
    <property type="term" value="C:nucleus"/>
    <property type="evidence" value="ECO:0007669"/>
    <property type="project" value="UniProtKB-SubCell"/>
</dbReference>
<evidence type="ECO:0000256" key="11">
    <source>
        <dbReference type="SAM" id="MobiDB-lite"/>
    </source>
</evidence>
<accession>A0A8T1T505</accession>
<keyword evidence="5 9" id="KW-0371">Homeobox</keyword>
<dbReference type="AlphaFoldDB" id="A0A8T1T505"/>
<feature type="region of interest" description="Disordered" evidence="11">
    <location>
        <begin position="1"/>
        <end position="37"/>
    </location>
</feature>
<dbReference type="InterPro" id="IPR051300">
    <property type="entry name" value="HMX_Homeobox_TF"/>
</dbReference>
<comment type="similarity">
    <text evidence="8">Belongs to the HMX homeobox family.</text>
</comment>
<keyword evidence="3" id="KW-0805">Transcription regulation</keyword>
<dbReference type="GO" id="GO:0000981">
    <property type="term" value="F:DNA-binding transcription factor activity, RNA polymerase II-specific"/>
    <property type="evidence" value="ECO:0007669"/>
    <property type="project" value="InterPro"/>
</dbReference>
<dbReference type="InterPro" id="IPR020479">
    <property type="entry name" value="HD_metazoa"/>
</dbReference>
<evidence type="ECO:0000256" key="10">
    <source>
        <dbReference type="RuleBase" id="RU000682"/>
    </source>
</evidence>
<keyword evidence="14" id="KW-1185">Reference proteome</keyword>
<feature type="domain" description="Homeobox" evidence="12">
    <location>
        <begin position="198"/>
        <end position="258"/>
    </location>
</feature>
<evidence type="ECO:0000256" key="2">
    <source>
        <dbReference type="ARBA" id="ARBA00022473"/>
    </source>
</evidence>
<proteinExistence type="inferred from homology"/>
<evidence type="ECO:0000256" key="8">
    <source>
        <dbReference type="ARBA" id="ARBA00038165"/>
    </source>
</evidence>
<dbReference type="Gene3D" id="1.10.10.60">
    <property type="entry name" value="Homeodomain-like"/>
    <property type="match status" value="1"/>
</dbReference>
<dbReference type="PROSITE" id="PS50071">
    <property type="entry name" value="HOMEOBOX_2"/>
    <property type="match status" value="1"/>
</dbReference>
<evidence type="ECO:0000256" key="7">
    <source>
        <dbReference type="ARBA" id="ARBA00023242"/>
    </source>
</evidence>
<evidence type="ECO:0000256" key="9">
    <source>
        <dbReference type="PROSITE-ProRule" id="PRU00108"/>
    </source>
</evidence>
<dbReference type="Proteomes" id="UP000765507">
    <property type="component" value="Unassembled WGS sequence"/>
</dbReference>
<dbReference type="InterPro" id="IPR017970">
    <property type="entry name" value="Homeobox_CS"/>
</dbReference>
<evidence type="ECO:0000256" key="3">
    <source>
        <dbReference type="ARBA" id="ARBA00023015"/>
    </source>
</evidence>
<protein>
    <submittedName>
        <fullName evidence="13">Sensory organ homeobox protein SOHo</fullName>
    </submittedName>
</protein>
<comment type="subcellular location">
    <subcellularLocation>
        <location evidence="1 9 10">Nucleus</location>
    </subcellularLocation>
</comment>
<feature type="compositionally biased region" description="Basic and acidic residues" evidence="11">
    <location>
        <begin position="97"/>
        <end position="111"/>
    </location>
</feature>
<evidence type="ECO:0000256" key="6">
    <source>
        <dbReference type="ARBA" id="ARBA00023163"/>
    </source>
</evidence>
<dbReference type="PRINTS" id="PR00024">
    <property type="entry name" value="HOMEOBOX"/>
</dbReference>
<dbReference type="InterPro" id="IPR001356">
    <property type="entry name" value="HD"/>
</dbReference>
<feature type="compositionally biased region" description="Basic and acidic residues" evidence="11">
    <location>
        <begin position="166"/>
        <end position="175"/>
    </location>
</feature>
<evidence type="ECO:0000256" key="1">
    <source>
        <dbReference type="ARBA" id="ARBA00004123"/>
    </source>
</evidence>
<reference evidence="13 14" key="1">
    <citation type="journal article" date="2020" name="G3 (Bethesda)">
        <title>Draft Genome of the Common Snapping Turtle, Chelydra serpentina, a Model for Phenotypic Plasticity in Reptiles.</title>
        <authorList>
            <person name="Das D."/>
            <person name="Singh S.K."/>
            <person name="Bierstedt J."/>
            <person name="Erickson A."/>
            <person name="Galli G.L.J."/>
            <person name="Crossley D.A. 2nd"/>
            <person name="Rhen T."/>
        </authorList>
    </citation>
    <scope>NUCLEOTIDE SEQUENCE [LARGE SCALE GENOMIC DNA]</scope>
    <source>
        <strain evidence="13">KW</strain>
    </source>
</reference>
<dbReference type="Pfam" id="PF00046">
    <property type="entry name" value="Homeodomain"/>
    <property type="match status" value="1"/>
</dbReference>
<dbReference type="GO" id="GO:0000977">
    <property type="term" value="F:RNA polymerase II transcription regulatory region sequence-specific DNA binding"/>
    <property type="evidence" value="ECO:0007669"/>
    <property type="project" value="TreeGrafter"/>
</dbReference>
<keyword evidence="7 9" id="KW-0539">Nucleus</keyword>
<evidence type="ECO:0000259" key="12">
    <source>
        <dbReference type="PROSITE" id="PS50071"/>
    </source>
</evidence>
<evidence type="ECO:0000313" key="14">
    <source>
        <dbReference type="Proteomes" id="UP000765507"/>
    </source>
</evidence>
<comment type="caution">
    <text evidence="13">The sequence shown here is derived from an EMBL/GenBank/DDBJ whole genome shotgun (WGS) entry which is preliminary data.</text>
</comment>
<keyword evidence="2" id="KW-0217">Developmental protein</keyword>
<feature type="non-terminal residue" evidence="13">
    <location>
        <position position="337"/>
    </location>
</feature>
<name>A0A8T1T505_CHESE</name>
<dbReference type="PANTHER" id="PTHR46110:SF5">
    <property type="entry name" value="SENSORY ORGAN HOMEOBOX"/>
    <property type="match status" value="1"/>
</dbReference>
<dbReference type="FunFam" id="1.10.10.60:FF:000053">
    <property type="entry name" value="H6 family homeobox 2"/>
    <property type="match status" value="1"/>
</dbReference>
<dbReference type="CDD" id="cd00086">
    <property type="entry name" value="homeodomain"/>
    <property type="match status" value="1"/>
</dbReference>
<gene>
    <name evidence="13" type="primary">SOHO-1</name>
    <name evidence="13" type="ORF">G0U57_013892</name>
</gene>
<dbReference type="SUPFAM" id="SSF46689">
    <property type="entry name" value="Homeodomain-like"/>
    <property type="match status" value="1"/>
</dbReference>
<dbReference type="PROSITE" id="PS00027">
    <property type="entry name" value="HOMEOBOX_1"/>
    <property type="match status" value="1"/>
</dbReference>
<evidence type="ECO:0000256" key="5">
    <source>
        <dbReference type="ARBA" id="ARBA00023155"/>
    </source>
</evidence>
<keyword evidence="6" id="KW-0804">Transcription</keyword>
<organism evidence="13 14">
    <name type="scientific">Chelydra serpentina</name>
    <name type="common">Snapping turtle</name>
    <name type="synonym">Testudo serpentina</name>
    <dbReference type="NCBI Taxonomy" id="8475"/>
    <lineage>
        <taxon>Eukaryota</taxon>
        <taxon>Metazoa</taxon>
        <taxon>Chordata</taxon>
        <taxon>Craniata</taxon>
        <taxon>Vertebrata</taxon>
        <taxon>Euteleostomi</taxon>
        <taxon>Archelosauria</taxon>
        <taxon>Testudinata</taxon>
        <taxon>Testudines</taxon>
        <taxon>Cryptodira</taxon>
        <taxon>Durocryptodira</taxon>
        <taxon>Americhelydia</taxon>
        <taxon>Chelydroidea</taxon>
        <taxon>Chelydridae</taxon>
        <taxon>Chelydra</taxon>
    </lineage>
</organism>